<dbReference type="RefSeq" id="WP_090942908.1">
    <property type="nucleotide sequence ID" value="NZ_FOTS01000058.1"/>
</dbReference>
<dbReference type="PANTHER" id="PTHR32024">
    <property type="entry name" value="TRK SYSTEM POTASSIUM UPTAKE PROTEIN TRKG-RELATED"/>
    <property type="match status" value="1"/>
</dbReference>
<feature type="transmembrane region" description="Helical" evidence="10">
    <location>
        <begin position="20"/>
        <end position="41"/>
    </location>
</feature>
<protein>
    <submittedName>
        <fullName evidence="11">Trk system potassium uptake protein TrkH</fullName>
    </submittedName>
</protein>
<accession>A0A1I4P6E2</accession>
<dbReference type="GO" id="GO:0005886">
    <property type="term" value="C:plasma membrane"/>
    <property type="evidence" value="ECO:0007669"/>
    <property type="project" value="UniProtKB-SubCell"/>
</dbReference>
<evidence type="ECO:0000256" key="5">
    <source>
        <dbReference type="ARBA" id="ARBA00022692"/>
    </source>
</evidence>
<dbReference type="Pfam" id="PF02386">
    <property type="entry name" value="TrkH"/>
    <property type="match status" value="1"/>
</dbReference>
<evidence type="ECO:0000256" key="2">
    <source>
        <dbReference type="ARBA" id="ARBA00022448"/>
    </source>
</evidence>
<feature type="transmembrane region" description="Helical" evidence="10">
    <location>
        <begin position="354"/>
        <end position="378"/>
    </location>
</feature>
<dbReference type="STRING" id="1123291.SAMN04490355_105812"/>
<gene>
    <name evidence="11" type="ORF">SAMN04490355_105812</name>
</gene>
<dbReference type="NCBIfam" id="TIGR00933">
    <property type="entry name" value="2a38"/>
    <property type="match status" value="1"/>
</dbReference>
<evidence type="ECO:0000256" key="7">
    <source>
        <dbReference type="ARBA" id="ARBA00022989"/>
    </source>
</evidence>
<feature type="transmembrane region" description="Helical" evidence="10">
    <location>
        <begin position="84"/>
        <end position="108"/>
    </location>
</feature>
<name>A0A1I4P6E2_9FIRM</name>
<keyword evidence="6" id="KW-0630">Potassium</keyword>
<dbReference type="PANTHER" id="PTHR32024:SF1">
    <property type="entry name" value="KTR SYSTEM POTASSIUM UPTAKE PROTEIN B"/>
    <property type="match status" value="1"/>
</dbReference>
<evidence type="ECO:0000256" key="8">
    <source>
        <dbReference type="ARBA" id="ARBA00023065"/>
    </source>
</evidence>
<sequence>MRLRNRFANLLHLSAWKFTPYQILALGFAGLIMIGTLLLMMPITAVNGQGLSLVDALFTATSAVCITGLVVVDTGSHFNLFGQSVIIFLIQIGGLGIMTMATLMALVIGRKIQLRERLVMQEALNHMTVAGVVRLTQSIIISTLVIEFIGGTILAIRWYPDLGLTGIYFGYWHAVSSFCNAGFDLFGNFHSLTNYVDDTIINLTVTSLIILGGLGFTVIFDVWNHRKWQDFSLHTKLVLFTTIILLALGTLVILLLEINNPATLGTLSWKGKILASYFQSVTLRSAGYNTVSVVDMQDATIFFMVILMFIGAAPTSTGGGIKVTTMSILIAAVWALIRGKNDAEIFQRRISQRLIYKAFTLVFLSTALVVIVTMMMSIIQSESFLKILFEVVSAFATVGLSLGITSTLTMQGKIVMIITMFAGRVGLVTLALALALRTKRAKVQYPEGKIIIG</sequence>
<keyword evidence="4" id="KW-0633">Potassium transport</keyword>
<keyword evidence="12" id="KW-1185">Reference proteome</keyword>
<organism evidence="11 12">
    <name type="scientific">Pelosinus propionicus DSM 13327</name>
    <dbReference type="NCBI Taxonomy" id="1123291"/>
    <lineage>
        <taxon>Bacteria</taxon>
        <taxon>Bacillati</taxon>
        <taxon>Bacillota</taxon>
        <taxon>Negativicutes</taxon>
        <taxon>Selenomonadales</taxon>
        <taxon>Sporomusaceae</taxon>
        <taxon>Pelosinus</taxon>
    </lineage>
</organism>
<comment type="subcellular location">
    <subcellularLocation>
        <location evidence="1">Cell membrane</location>
        <topology evidence="1">Multi-pass membrane protein</topology>
    </subcellularLocation>
</comment>
<dbReference type="Proteomes" id="UP000199520">
    <property type="component" value="Unassembled WGS sequence"/>
</dbReference>
<dbReference type="EMBL" id="FOTS01000058">
    <property type="protein sequence ID" value="SFM23176.1"/>
    <property type="molecule type" value="Genomic_DNA"/>
</dbReference>
<evidence type="ECO:0000256" key="3">
    <source>
        <dbReference type="ARBA" id="ARBA00022475"/>
    </source>
</evidence>
<feature type="transmembrane region" description="Helical" evidence="10">
    <location>
        <begin position="301"/>
        <end position="334"/>
    </location>
</feature>
<keyword evidence="2" id="KW-0813">Transport</keyword>
<dbReference type="AlphaFoldDB" id="A0A1I4P6E2"/>
<evidence type="ECO:0000256" key="1">
    <source>
        <dbReference type="ARBA" id="ARBA00004651"/>
    </source>
</evidence>
<evidence type="ECO:0000256" key="6">
    <source>
        <dbReference type="ARBA" id="ARBA00022958"/>
    </source>
</evidence>
<feature type="transmembrane region" description="Helical" evidence="10">
    <location>
        <begin position="200"/>
        <end position="223"/>
    </location>
</feature>
<proteinExistence type="predicted"/>
<reference evidence="12" key="1">
    <citation type="submission" date="2016-10" db="EMBL/GenBank/DDBJ databases">
        <authorList>
            <person name="Varghese N."/>
            <person name="Submissions S."/>
        </authorList>
    </citation>
    <scope>NUCLEOTIDE SEQUENCE [LARGE SCALE GENOMIC DNA]</scope>
    <source>
        <strain evidence="12">DSM 13327</strain>
    </source>
</reference>
<keyword evidence="8" id="KW-0406">Ion transport</keyword>
<dbReference type="InterPro" id="IPR003445">
    <property type="entry name" value="Cat_transpt"/>
</dbReference>
<dbReference type="InterPro" id="IPR004772">
    <property type="entry name" value="TrkH"/>
</dbReference>
<dbReference type="OrthoDB" id="9810952at2"/>
<keyword evidence="7 10" id="KW-1133">Transmembrane helix</keyword>
<feature type="transmembrane region" description="Helical" evidence="10">
    <location>
        <begin position="235"/>
        <end position="256"/>
    </location>
</feature>
<feature type="transmembrane region" description="Helical" evidence="10">
    <location>
        <begin position="129"/>
        <end position="156"/>
    </location>
</feature>
<dbReference type="GO" id="GO:0015379">
    <property type="term" value="F:potassium:chloride symporter activity"/>
    <property type="evidence" value="ECO:0007669"/>
    <property type="project" value="InterPro"/>
</dbReference>
<evidence type="ECO:0000313" key="11">
    <source>
        <dbReference type="EMBL" id="SFM23176.1"/>
    </source>
</evidence>
<keyword evidence="9 10" id="KW-0472">Membrane</keyword>
<evidence type="ECO:0000313" key="12">
    <source>
        <dbReference type="Proteomes" id="UP000199520"/>
    </source>
</evidence>
<evidence type="ECO:0000256" key="10">
    <source>
        <dbReference type="SAM" id="Phobius"/>
    </source>
</evidence>
<keyword evidence="3" id="KW-1003">Cell membrane</keyword>
<keyword evidence="5 10" id="KW-0812">Transmembrane</keyword>
<evidence type="ECO:0000256" key="4">
    <source>
        <dbReference type="ARBA" id="ARBA00022538"/>
    </source>
</evidence>
<feature type="transmembrane region" description="Helical" evidence="10">
    <location>
        <begin position="53"/>
        <end position="72"/>
    </location>
</feature>
<evidence type="ECO:0000256" key="9">
    <source>
        <dbReference type="ARBA" id="ARBA00023136"/>
    </source>
</evidence>
<feature type="transmembrane region" description="Helical" evidence="10">
    <location>
        <begin position="414"/>
        <end position="436"/>
    </location>
</feature>